<proteinExistence type="predicted"/>
<reference evidence="8 11" key="1">
    <citation type="submission" date="2021-06" db="EMBL/GenBank/DDBJ databases">
        <title>Collection of gut derived symbiotic bacterial strains cultured from healthy donors.</title>
        <authorList>
            <person name="Lin H."/>
            <person name="Littmann E."/>
            <person name="Pamer E.G."/>
        </authorList>
    </citation>
    <scope>NUCLEOTIDE SEQUENCE</scope>
    <source>
        <strain evidence="9 11">MSK.21.70</strain>
        <strain evidence="8">MSK.21.82</strain>
    </source>
</reference>
<evidence type="ECO:0000313" key="11">
    <source>
        <dbReference type="Proteomes" id="UP001197492"/>
    </source>
</evidence>
<keyword evidence="4" id="KW-0479">Metal-binding</keyword>
<evidence type="ECO:0000256" key="4">
    <source>
        <dbReference type="ARBA" id="ARBA00022723"/>
    </source>
</evidence>
<dbReference type="AlphaFoldDB" id="A0AAW4MTS4"/>
<gene>
    <name evidence="8" type="ORF">KSV97_05595</name>
    <name evidence="9" type="ORF">KSW06_02510</name>
</gene>
<evidence type="ECO:0000256" key="1">
    <source>
        <dbReference type="ARBA" id="ARBA00001966"/>
    </source>
</evidence>
<dbReference type="EMBL" id="JAHOEF010000027">
    <property type="protein sequence ID" value="MBV3382702.1"/>
    <property type="molecule type" value="Genomic_DNA"/>
</dbReference>
<protein>
    <submittedName>
        <fullName evidence="8">EFR1 family ferrodoxin</fullName>
    </submittedName>
</protein>
<dbReference type="PROSITE" id="PS00198">
    <property type="entry name" value="4FE4S_FER_1"/>
    <property type="match status" value="2"/>
</dbReference>
<dbReference type="InterPro" id="IPR047964">
    <property type="entry name" value="EFR1-like"/>
</dbReference>
<evidence type="ECO:0000259" key="7">
    <source>
        <dbReference type="PROSITE" id="PS51379"/>
    </source>
</evidence>
<dbReference type="Proteomes" id="UP001197492">
    <property type="component" value="Unassembled WGS sequence"/>
</dbReference>
<dbReference type="GO" id="GO:0046872">
    <property type="term" value="F:metal ion binding"/>
    <property type="evidence" value="ECO:0007669"/>
    <property type="project" value="UniProtKB-KW"/>
</dbReference>
<evidence type="ECO:0000313" key="8">
    <source>
        <dbReference type="EMBL" id="MBV3382702.1"/>
    </source>
</evidence>
<dbReference type="PROSITE" id="PS51379">
    <property type="entry name" value="4FE4S_FER_2"/>
    <property type="match status" value="2"/>
</dbReference>
<keyword evidence="6" id="KW-0411">Iron-sulfur</keyword>
<evidence type="ECO:0000256" key="3">
    <source>
        <dbReference type="ARBA" id="ARBA00022485"/>
    </source>
</evidence>
<name>A0AAW4MTS4_9FIRM</name>
<comment type="cofactor">
    <cofactor evidence="1">
        <name>[4Fe-4S] cluster</name>
        <dbReference type="ChEBI" id="CHEBI:49883"/>
    </cofactor>
</comment>
<dbReference type="Pfam" id="PF12838">
    <property type="entry name" value="Fer4_7"/>
    <property type="match status" value="1"/>
</dbReference>
<feature type="domain" description="4Fe-4S ferredoxin-type" evidence="7">
    <location>
        <begin position="199"/>
        <end position="226"/>
    </location>
</feature>
<organism evidence="8 10">
    <name type="scientific">Catenibacterium mitsuokai</name>
    <dbReference type="NCBI Taxonomy" id="100886"/>
    <lineage>
        <taxon>Bacteria</taxon>
        <taxon>Bacillati</taxon>
        <taxon>Bacillota</taxon>
        <taxon>Erysipelotrichia</taxon>
        <taxon>Erysipelotrichales</taxon>
        <taxon>Coprobacillaceae</taxon>
        <taxon>Catenibacterium</taxon>
    </lineage>
</organism>
<keyword evidence="11" id="KW-1185">Reference proteome</keyword>
<evidence type="ECO:0000313" key="9">
    <source>
        <dbReference type="EMBL" id="MBV3392137.1"/>
    </source>
</evidence>
<feature type="domain" description="4Fe-4S ferredoxin-type" evidence="7">
    <location>
        <begin position="170"/>
        <end position="198"/>
    </location>
</feature>
<evidence type="ECO:0000256" key="6">
    <source>
        <dbReference type="ARBA" id="ARBA00023014"/>
    </source>
</evidence>
<dbReference type="NCBIfam" id="NF038196">
    <property type="entry name" value="ferrodoxin_EFR1"/>
    <property type="match status" value="1"/>
</dbReference>
<sequence length="235" mass="26782">MIYYFSGTGNSHYVAEVLSKSLQDTMQSIESAQGIKQDEMIGIVTPVYFFGLPDIVKDFLERLSVSSKSYLYLVVTYGGKPGNIGKEANKIMQKKGTGFYAMYGVKMVDTYIPMYVASKNEKIESQIDPQIEEIITQIKERRIGDYLKGTVPVFINKACSFQYKQVRKTDNLTIDESCIHCGLCAKECPEQAIEMKEHVTFKKEQCMMCLRCLHHCPVNAIRFKNKDKGQYRGLL</sequence>
<dbReference type="InterPro" id="IPR026816">
    <property type="entry name" value="Flavodoxin_dom"/>
</dbReference>
<dbReference type="PANTHER" id="PTHR24960">
    <property type="entry name" value="PHOTOSYSTEM I IRON-SULFUR CENTER-RELATED"/>
    <property type="match status" value="1"/>
</dbReference>
<dbReference type="InterPro" id="IPR017896">
    <property type="entry name" value="4Fe4S_Fe-S-bd"/>
</dbReference>
<dbReference type="Pfam" id="PF12724">
    <property type="entry name" value="Flavodoxin_5"/>
    <property type="match status" value="1"/>
</dbReference>
<comment type="function">
    <text evidence="2">Ferredoxins are iron-sulfur proteins that transfer electrons in a wide variety of metabolic reactions.</text>
</comment>
<evidence type="ECO:0000313" key="10">
    <source>
        <dbReference type="Proteomes" id="UP001196408"/>
    </source>
</evidence>
<dbReference type="GO" id="GO:0051539">
    <property type="term" value="F:4 iron, 4 sulfur cluster binding"/>
    <property type="evidence" value="ECO:0007669"/>
    <property type="project" value="UniProtKB-KW"/>
</dbReference>
<accession>A0AAW4MTS4</accession>
<dbReference type="RefSeq" id="WP_217747552.1">
    <property type="nucleotide sequence ID" value="NZ_JAHOEB010000011.1"/>
</dbReference>
<evidence type="ECO:0000256" key="5">
    <source>
        <dbReference type="ARBA" id="ARBA00023004"/>
    </source>
</evidence>
<dbReference type="InterPro" id="IPR017900">
    <property type="entry name" value="4Fe4S_Fe_S_CS"/>
</dbReference>
<dbReference type="EMBL" id="JAHOEL010000010">
    <property type="protein sequence ID" value="MBV3392137.1"/>
    <property type="molecule type" value="Genomic_DNA"/>
</dbReference>
<keyword evidence="3" id="KW-0004">4Fe-4S</keyword>
<dbReference type="Proteomes" id="UP001196408">
    <property type="component" value="Unassembled WGS sequence"/>
</dbReference>
<keyword evidence="5" id="KW-0408">Iron</keyword>
<dbReference type="InterPro" id="IPR050157">
    <property type="entry name" value="PSI_iron-sulfur_center"/>
</dbReference>
<dbReference type="PANTHER" id="PTHR24960:SF79">
    <property type="entry name" value="PHOTOSYSTEM I IRON-SULFUR CENTER"/>
    <property type="match status" value="1"/>
</dbReference>
<evidence type="ECO:0000256" key="2">
    <source>
        <dbReference type="ARBA" id="ARBA00003532"/>
    </source>
</evidence>
<comment type="caution">
    <text evidence="8">The sequence shown here is derived from an EMBL/GenBank/DDBJ whole genome shotgun (WGS) entry which is preliminary data.</text>
</comment>